<accession>A0A8S5LAM5</accession>
<reference evidence="1" key="1">
    <citation type="journal article" date="2021" name="Proc. Natl. Acad. Sci. U.S.A.">
        <title>A Catalog of Tens of Thousands of Viruses from Human Metagenomes Reveals Hidden Associations with Chronic Diseases.</title>
        <authorList>
            <person name="Tisza M.J."/>
            <person name="Buck C.B."/>
        </authorList>
    </citation>
    <scope>NUCLEOTIDE SEQUENCE</scope>
    <source>
        <strain evidence="1">CtFNZ2</strain>
    </source>
</reference>
<dbReference type="Pfam" id="PF16784">
    <property type="entry name" value="HNHc_6"/>
    <property type="match status" value="1"/>
</dbReference>
<name>A0A8S5LAM5_9CAUD</name>
<evidence type="ECO:0000313" key="1">
    <source>
        <dbReference type="EMBL" id="DAD66842.1"/>
    </source>
</evidence>
<dbReference type="CDD" id="cd00085">
    <property type="entry name" value="HNHc"/>
    <property type="match status" value="1"/>
</dbReference>
<sequence length="225" mass="26346">MICLVSQYEGVLKAVDDNSIKLELDTEFNLDEARRKTDLGEDIRLKVTLIDKRSITTKQQKFIYALFRDISDHTGYSPEWVKDLFKNYYSSYYGVETISLAINASTITEANNMIELLIEFCFQNDIPFHFKEFQQSADLVRLNYLFLKYRTCFVCGKQHADVDHVDAVGMGNNRKKINHANRFYFCLCREHHTERHTIGLQAMMDKYHIVPIKLNIEQILELKIG</sequence>
<organism evidence="1">
    <name type="scientific">Siphoviridae sp. ctFNZ2</name>
    <dbReference type="NCBI Taxonomy" id="2823572"/>
    <lineage>
        <taxon>Viruses</taxon>
        <taxon>Duplodnaviria</taxon>
        <taxon>Heunggongvirae</taxon>
        <taxon>Uroviricota</taxon>
        <taxon>Caudoviricetes</taxon>
    </lineage>
</organism>
<proteinExistence type="predicted"/>
<dbReference type="EMBL" id="BK014663">
    <property type="protein sequence ID" value="DAD66842.1"/>
    <property type="molecule type" value="Genomic_DNA"/>
</dbReference>
<dbReference type="InterPro" id="IPR003615">
    <property type="entry name" value="HNH_nuc"/>
</dbReference>
<dbReference type="InterPro" id="IPR041242">
    <property type="entry name" value="HNHc_6"/>
</dbReference>
<protein>
    <submittedName>
        <fullName evidence="1">HNHc nuclease</fullName>
    </submittedName>
</protein>